<keyword evidence="5" id="KW-0809">Transit peptide</keyword>
<evidence type="ECO:0000313" key="12">
    <source>
        <dbReference type="Proteomes" id="UP001516400"/>
    </source>
</evidence>
<dbReference type="InterPro" id="IPR048674">
    <property type="entry name" value="COQ9_HTH"/>
</dbReference>
<evidence type="ECO:0000256" key="6">
    <source>
        <dbReference type="ARBA" id="ARBA00023121"/>
    </source>
</evidence>
<evidence type="ECO:0000256" key="5">
    <source>
        <dbReference type="ARBA" id="ARBA00022946"/>
    </source>
</evidence>
<keyword evidence="12" id="KW-1185">Reference proteome</keyword>
<comment type="similarity">
    <text evidence="3 8">Belongs to the COQ9 family.</text>
</comment>
<dbReference type="PANTHER" id="PTHR21427">
    <property type="entry name" value="UBIQUINONE BIOSYNTHESIS PROTEIN COQ9, MITOCHONDRIAL"/>
    <property type="match status" value="1"/>
</dbReference>
<comment type="pathway">
    <text evidence="2 8">Cofactor biosynthesis; ubiquinone biosynthesis.</text>
</comment>
<reference evidence="11 12" key="1">
    <citation type="journal article" date="2021" name="BMC Biol.">
        <title>Horizontally acquired antibacterial genes associated with adaptive radiation of ladybird beetles.</title>
        <authorList>
            <person name="Li H.S."/>
            <person name="Tang X.F."/>
            <person name="Huang Y.H."/>
            <person name="Xu Z.Y."/>
            <person name="Chen M.L."/>
            <person name="Du X.Y."/>
            <person name="Qiu B.Y."/>
            <person name="Chen P.T."/>
            <person name="Zhang W."/>
            <person name="Slipinski A."/>
            <person name="Escalona H.E."/>
            <person name="Waterhouse R.M."/>
            <person name="Zwick A."/>
            <person name="Pang H."/>
        </authorList>
    </citation>
    <scope>NUCLEOTIDE SEQUENCE [LARGE SCALE GENOMIC DNA]</scope>
    <source>
        <strain evidence="11">SYSU2018</strain>
    </source>
</reference>
<evidence type="ECO:0000259" key="10">
    <source>
        <dbReference type="Pfam" id="PF21392"/>
    </source>
</evidence>
<dbReference type="NCBIfam" id="TIGR02396">
    <property type="entry name" value="diverge_rpsU"/>
    <property type="match status" value="1"/>
</dbReference>
<evidence type="ECO:0000256" key="1">
    <source>
        <dbReference type="ARBA" id="ARBA00004173"/>
    </source>
</evidence>
<proteinExistence type="inferred from homology"/>
<dbReference type="GO" id="GO:0006744">
    <property type="term" value="P:ubiquinone biosynthetic process"/>
    <property type="evidence" value="ECO:0007669"/>
    <property type="project" value="UniProtKB-UniRule"/>
</dbReference>
<keyword evidence="6 8" id="KW-0446">Lipid-binding</keyword>
<comment type="subcellular location">
    <subcellularLocation>
        <location evidence="1 8">Mitochondrion</location>
    </subcellularLocation>
</comment>
<protein>
    <recommendedName>
        <fullName evidence="8">Ubiquinone biosynthesis protein</fullName>
    </recommendedName>
</protein>
<name>A0ABD2PDG7_9CUCU</name>
<comment type="function">
    <text evidence="8">Membrane-associated protein that warps the membrane surface to access and bind aromatic isoprenes with high specificity, including ubiquinone (CoQ) isoprene intermediates and presents them directly to Coq7, therefore facilitating the Coq7-mediated hydroxylase step. Participates in the biosynthesis of coenzyme Q, also named ubiquinone, an essential lipid-soluble electron transporter for aerobic cellular respiration.</text>
</comment>
<dbReference type="Pfam" id="PF21392">
    <property type="entry name" value="COQ9_N"/>
    <property type="match status" value="1"/>
</dbReference>
<accession>A0ABD2PDG7</accession>
<dbReference type="AlphaFoldDB" id="A0ABD2PDG7"/>
<dbReference type="Proteomes" id="UP001516400">
    <property type="component" value="Unassembled WGS sequence"/>
</dbReference>
<dbReference type="EMBL" id="JABFTP020000185">
    <property type="protein sequence ID" value="KAL3288717.1"/>
    <property type="molecule type" value="Genomic_DNA"/>
</dbReference>
<evidence type="ECO:0000313" key="11">
    <source>
        <dbReference type="EMBL" id="KAL3288717.1"/>
    </source>
</evidence>
<dbReference type="Gene3D" id="1.10.357.10">
    <property type="entry name" value="Tetracycline Repressor, domain 2"/>
    <property type="match status" value="1"/>
</dbReference>
<sequence length="262" mass="29649">MSIIFRFKPVIARYTRSSAINVYKVRYSSTESNQSQGENEQYESDIKYKILSESLKFVPEKGWSKEAISAGAEVVGYPGITHGLFPRAGADLVNFFQTESNKKLVEQMKVYQKESELVPVPPVEFVEKAIQQKLLMIVPYKRRWPQAIAIMSLPPNVPTALASLLTLVDDICYYAGDRAVDFNWYARRIGIAGVYKASELYLIQDSSPGQLKTFEFLHRRLLEAVQIHDLICKKDSSSPGTKDSIVSAFVTARNILGLNWNR</sequence>
<dbReference type="InterPro" id="IPR013718">
    <property type="entry name" value="COQ9_C"/>
</dbReference>
<dbReference type="PANTHER" id="PTHR21427:SF19">
    <property type="entry name" value="UBIQUINONE BIOSYNTHESIS PROTEIN COQ9, MITOCHONDRIAL"/>
    <property type="match status" value="1"/>
</dbReference>
<dbReference type="Pfam" id="PF08511">
    <property type="entry name" value="COQ9"/>
    <property type="match status" value="1"/>
</dbReference>
<gene>
    <name evidence="11" type="ORF">HHI36_003152</name>
</gene>
<evidence type="ECO:0000256" key="3">
    <source>
        <dbReference type="ARBA" id="ARBA00010766"/>
    </source>
</evidence>
<organism evidence="11 12">
    <name type="scientific">Cryptolaemus montrouzieri</name>
    <dbReference type="NCBI Taxonomy" id="559131"/>
    <lineage>
        <taxon>Eukaryota</taxon>
        <taxon>Metazoa</taxon>
        <taxon>Ecdysozoa</taxon>
        <taxon>Arthropoda</taxon>
        <taxon>Hexapoda</taxon>
        <taxon>Insecta</taxon>
        <taxon>Pterygota</taxon>
        <taxon>Neoptera</taxon>
        <taxon>Endopterygota</taxon>
        <taxon>Coleoptera</taxon>
        <taxon>Polyphaga</taxon>
        <taxon>Cucujiformia</taxon>
        <taxon>Coccinelloidea</taxon>
        <taxon>Coccinellidae</taxon>
        <taxon>Scymninae</taxon>
        <taxon>Scymnini</taxon>
        <taxon>Cryptolaemus</taxon>
    </lineage>
</organism>
<dbReference type="InterPro" id="IPR012762">
    <property type="entry name" value="Ubiq_biosynth_COQ9"/>
</dbReference>
<evidence type="ECO:0000256" key="8">
    <source>
        <dbReference type="RuleBase" id="RU366063"/>
    </source>
</evidence>
<evidence type="ECO:0000256" key="7">
    <source>
        <dbReference type="ARBA" id="ARBA00023128"/>
    </source>
</evidence>
<dbReference type="GO" id="GO:0008289">
    <property type="term" value="F:lipid binding"/>
    <property type="evidence" value="ECO:0007669"/>
    <property type="project" value="UniProtKB-UniRule"/>
</dbReference>
<evidence type="ECO:0000256" key="2">
    <source>
        <dbReference type="ARBA" id="ARBA00004749"/>
    </source>
</evidence>
<evidence type="ECO:0000256" key="4">
    <source>
        <dbReference type="ARBA" id="ARBA00022688"/>
    </source>
</evidence>
<dbReference type="FunFam" id="1.10.357.10:FF:000004">
    <property type="entry name" value="Ubiquinone biosynthesis protein COQ9, mitochondrial"/>
    <property type="match status" value="1"/>
</dbReference>
<evidence type="ECO:0000259" key="9">
    <source>
        <dbReference type="Pfam" id="PF08511"/>
    </source>
</evidence>
<feature type="domain" description="Ubiquinone biosynthesis protein COQ9 HTH" evidence="10">
    <location>
        <begin position="43"/>
        <end position="73"/>
    </location>
</feature>
<feature type="domain" description="COQ9 C-terminal" evidence="9">
    <location>
        <begin position="157"/>
        <end position="227"/>
    </location>
</feature>
<keyword evidence="4 8" id="KW-0831">Ubiquinone biosynthesis</keyword>
<dbReference type="GO" id="GO:0005739">
    <property type="term" value="C:mitochondrion"/>
    <property type="evidence" value="ECO:0007669"/>
    <property type="project" value="UniProtKB-SubCell"/>
</dbReference>
<keyword evidence="7 8" id="KW-0496">Mitochondrion</keyword>
<comment type="caution">
    <text evidence="11">The sequence shown here is derived from an EMBL/GenBank/DDBJ whole genome shotgun (WGS) entry which is preliminary data.</text>
</comment>